<evidence type="ECO:0000256" key="4">
    <source>
        <dbReference type="ARBA" id="ARBA00022747"/>
    </source>
</evidence>
<keyword evidence="3 6" id="KW-0949">S-adenosyl-L-methionine</keyword>
<dbReference type="CDD" id="cd00093">
    <property type="entry name" value="HTH_XRE"/>
    <property type="match status" value="1"/>
</dbReference>
<keyword evidence="11" id="KW-1185">Reference proteome</keyword>
<dbReference type="Gene3D" id="3.40.50.150">
    <property type="entry name" value="Vaccinia Virus protein VP39"/>
    <property type="match status" value="1"/>
</dbReference>
<evidence type="ECO:0000259" key="9">
    <source>
        <dbReference type="PROSITE" id="PS50943"/>
    </source>
</evidence>
<dbReference type="PROSITE" id="PS50943">
    <property type="entry name" value="HTH_CROC1"/>
    <property type="match status" value="1"/>
</dbReference>
<dbReference type="InterPro" id="IPR001525">
    <property type="entry name" value="C5_MeTfrase"/>
</dbReference>
<evidence type="ECO:0000313" key="11">
    <source>
        <dbReference type="Proteomes" id="UP000669317"/>
    </source>
</evidence>
<dbReference type="InterPro" id="IPR001387">
    <property type="entry name" value="Cro/C1-type_HTH"/>
</dbReference>
<evidence type="ECO:0000256" key="2">
    <source>
        <dbReference type="ARBA" id="ARBA00022679"/>
    </source>
</evidence>
<evidence type="ECO:0000256" key="3">
    <source>
        <dbReference type="ARBA" id="ARBA00022691"/>
    </source>
</evidence>
<reference evidence="10 11" key="1">
    <citation type="submission" date="2021-03" db="EMBL/GenBank/DDBJ databases">
        <title>Genome Sequence of Bradyrhizobium vignae strain ISRA400.</title>
        <authorList>
            <person name="Tisa L.S."/>
            <person name="Svistoonoff S."/>
            <person name="Hocher V."/>
            <person name="Fall S."/>
            <person name="Zaiya A."/>
            <person name="Naing D."/>
            <person name="Niang N."/>
            <person name="Diouf A."/>
            <person name="Dasylva M.C."/>
            <person name="Toure O."/>
            <person name="Gueye M."/>
            <person name="Gully D."/>
            <person name="Tisseyre P."/>
            <person name="Simpson S."/>
            <person name="Morris K."/>
            <person name="Thomas W.K."/>
        </authorList>
    </citation>
    <scope>NUCLEOTIDE SEQUENCE [LARGE SCALE GENOMIC DNA]</scope>
    <source>
        <strain evidence="10 11">ISRA400</strain>
    </source>
</reference>
<comment type="similarity">
    <text evidence="6 7">Belongs to the class I-like SAM-binding methyltransferase superfamily. C5-methyltransferase family.</text>
</comment>
<dbReference type="GO" id="GO:0003886">
    <property type="term" value="F:DNA (cytosine-5-)-methyltransferase activity"/>
    <property type="evidence" value="ECO:0007669"/>
    <property type="project" value="UniProtKB-EC"/>
</dbReference>
<evidence type="ECO:0000256" key="7">
    <source>
        <dbReference type="RuleBase" id="RU000416"/>
    </source>
</evidence>
<dbReference type="RefSeq" id="WP_209295971.1">
    <property type="nucleotide sequence ID" value="NZ_JAGIKT010000062.1"/>
</dbReference>
<dbReference type="PANTHER" id="PTHR46098">
    <property type="entry name" value="TRNA (CYTOSINE(38)-C(5))-METHYLTRANSFERASE"/>
    <property type="match status" value="1"/>
</dbReference>
<feature type="domain" description="HTH cro/C1-type" evidence="9">
    <location>
        <begin position="14"/>
        <end position="48"/>
    </location>
</feature>
<dbReference type="Gene3D" id="3.90.120.30">
    <property type="match status" value="1"/>
</dbReference>
<accession>A0ABS4A1S2</accession>
<organism evidence="10 11">
    <name type="scientific">Bradyrhizobium vignae</name>
    <dbReference type="NCBI Taxonomy" id="1549949"/>
    <lineage>
        <taxon>Bacteria</taxon>
        <taxon>Pseudomonadati</taxon>
        <taxon>Pseudomonadota</taxon>
        <taxon>Alphaproteobacteria</taxon>
        <taxon>Hyphomicrobiales</taxon>
        <taxon>Nitrobacteraceae</taxon>
        <taxon>Bradyrhizobium</taxon>
    </lineage>
</organism>
<dbReference type="Pfam" id="PF01381">
    <property type="entry name" value="HTH_3"/>
    <property type="match status" value="1"/>
</dbReference>
<dbReference type="SUPFAM" id="SSF47413">
    <property type="entry name" value="lambda repressor-like DNA-binding domains"/>
    <property type="match status" value="1"/>
</dbReference>
<dbReference type="PRINTS" id="PR00105">
    <property type="entry name" value="C5METTRFRASE"/>
</dbReference>
<evidence type="ECO:0000256" key="5">
    <source>
        <dbReference type="ARBA" id="ARBA00047422"/>
    </source>
</evidence>
<dbReference type="Pfam" id="PF00145">
    <property type="entry name" value="DNA_methylase"/>
    <property type="match status" value="1"/>
</dbReference>
<protein>
    <recommendedName>
        <fullName evidence="8">Cytosine-specific methyltransferase</fullName>
        <ecNumber evidence="8">2.1.1.37</ecNumber>
    </recommendedName>
</protein>
<evidence type="ECO:0000256" key="6">
    <source>
        <dbReference type="PROSITE-ProRule" id="PRU01016"/>
    </source>
</evidence>
<evidence type="ECO:0000256" key="8">
    <source>
        <dbReference type="RuleBase" id="RU000417"/>
    </source>
</evidence>
<dbReference type="InterPro" id="IPR031303">
    <property type="entry name" value="C5_meth_CS"/>
</dbReference>
<keyword evidence="1 6" id="KW-0489">Methyltransferase</keyword>
<dbReference type="CDD" id="cd00315">
    <property type="entry name" value="Cyt_C5_DNA_methylase"/>
    <property type="match status" value="1"/>
</dbReference>
<keyword evidence="2 6" id="KW-0808">Transferase</keyword>
<feature type="active site" evidence="6">
    <location>
        <position position="146"/>
    </location>
</feature>
<proteinExistence type="inferred from homology"/>
<sequence>MAFRRNQTKTEFSNLRQQAGLSLREAEELLKVDRRTVYRYERGETKPSKLARDILRKAADERADSPNNAPPLFRFIDLFAGIGGLRKGFEPTGGRCVFTSEWDLKCQETYRLNYPDNHEIAGDIRSYAENPDLIPEHDVLLAGFPCQPFSIAGVSKKNALGRPHGFLCDTQGTLFFDTAQIIAHHRPAAFVLENVKNLERHDGGKTFATILHALQNELGYHVQCRVISSQPWVPQKRERIFIVGFREPTDFDFSALEIPDPEKGPKLRDILEPIVDDKYTLTPKLWRYLKAYKEKHNAAGNGFGYSAFGPDDVARTLSARYYKDGSEILIKQTGKRPRRLTPRECARLMGFDTKEQEFRIHVSDTQAYKQFGNAVVVPVVRFLADALRPHIEKAVARGKSAVHEKKETVIVTRPDRPVEIAEAHG</sequence>
<dbReference type="InterPro" id="IPR029063">
    <property type="entry name" value="SAM-dependent_MTases_sf"/>
</dbReference>
<evidence type="ECO:0000256" key="1">
    <source>
        <dbReference type="ARBA" id="ARBA00022603"/>
    </source>
</evidence>
<dbReference type="Gene3D" id="1.10.260.40">
    <property type="entry name" value="lambda repressor-like DNA-binding domains"/>
    <property type="match status" value="1"/>
</dbReference>
<keyword evidence="4" id="KW-0680">Restriction system</keyword>
<comment type="catalytic activity">
    <reaction evidence="5 8">
        <text>a 2'-deoxycytidine in DNA + S-adenosyl-L-methionine = a 5-methyl-2'-deoxycytidine in DNA + S-adenosyl-L-homocysteine + H(+)</text>
        <dbReference type="Rhea" id="RHEA:13681"/>
        <dbReference type="Rhea" id="RHEA-COMP:11369"/>
        <dbReference type="Rhea" id="RHEA-COMP:11370"/>
        <dbReference type="ChEBI" id="CHEBI:15378"/>
        <dbReference type="ChEBI" id="CHEBI:57856"/>
        <dbReference type="ChEBI" id="CHEBI:59789"/>
        <dbReference type="ChEBI" id="CHEBI:85452"/>
        <dbReference type="ChEBI" id="CHEBI:85454"/>
        <dbReference type="EC" id="2.1.1.37"/>
    </reaction>
</comment>
<comment type="caution">
    <text evidence="10">The sequence shown here is derived from an EMBL/GenBank/DDBJ whole genome shotgun (WGS) entry which is preliminary data.</text>
</comment>
<dbReference type="NCBIfam" id="TIGR00675">
    <property type="entry name" value="dcm"/>
    <property type="match status" value="1"/>
</dbReference>
<gene>
    <name evidence="10" type="primary">dcm</name>
    <name evidence="10" type="ORF">JWS04_25425</name>
</gene>
<name>A0ABS4A1S2_9BRAD</name>
<dbReference type="Proteomes" id="UP000669317">
    <property type="component" value="Unassembled WGS sequence"/>
</dbReference>
<dbReference type="EC" id="2.1.1.37" evidence="8"/>
<dbReference type="EMBL" id="JAGIKT010000062">
    <property type="protein sequence ID" value="MBP0114362.1"/>
    <property type="molecule type" value="Genomic_DNA"/>
</dbReference>
<dbReference type="SMART" id="SM00530">
    <property type="entry name" value="HTH_XRE"/>
    <property type="match status" value="1"/>
</dbReference>
<dbReference type="InterPro" id="IPR010982">
    <property type="entry name" value="Lambda_DNA-bd_dom_sf"/>
</dbReference>
<evidence type="ECO:0000313" key="10">
    <source>
        <dbReference type="EMBL" id="MBP0114362.1"/>
    </source>
</evidence>
<dbReference type="PROSITE" id="PS00094">
    <property type="entry name" value="C5_MTASE_1"/>
    <property type="match status" value="1"/>
</dbReference>
<dbReference type="GO" id="GO:0032259">
    <property type="term" value="P:methylation"/>
    <property type="evidence" value="ECO:0007669"/>
    <property type="project" value="UniProtKB-KW"/>
</dbReference>
<dbReference type="PROSITE" id="PS51679">
    <property type="entry name" value="SAM_MT_C5"/>
    <property type="match status" value="1"/>
</dbReference>
<dbReference type="InterPro" id="IPR050750">
    <property type="entry name" value="C5-MTase"/>
</dbReference>
<dbReference type="PANTHER" id="PTHR46098:SF1">
    <property type="entry name" value="TRNA (CYTOSINE(38)-C(5))-METHYLTRANSFERASE"/>
    <property type="match status" value="1"/>
</dbReference>
<dbReference type="PROSITE" id="PS00095">
    <property type="entry name" value="C5_MTASE_2"/>
    <property type="match status" value="1"/>
</dbReference>
<dbReference type="SUPFAM" id="SSF53335">
    <property type="entry name" value="S-adenosyl-L-methionine-dependent methyltransferases"/>
    <property type="match status" value="1"/>
</dbReference>
<dbReference type="InterPro" id="IPR018117">
    <property type="entry name" value="C5_DNA_meth_AS"/>
</dbReference>